<sequence>MSFGALLWVFFSFFALFPLGQLLPLLTAPCGPRVRGRFSARLRQTLASRRQPPLPFSPPPGIRARASLPKRAAPSDLGSPPPFYPRRFPPVFFPSPYLLRSRNGQLDDVDSEGDEDYVLSPGGSSVEGGGGGGGGARDADSEDDVTSTDLEDSSEPDENSLGPMDPGEHRSPGDPEEGRSPRTRGQPSQTPDLVSTVRRFRRQSEAKVCRSQKFNARARAVPTATPRKPHSASGQTRDPPLQIRLEKG</sequence>
<proteinExistence type="predicted"/>
<feature type="compositionally biased region" description="Basic and acidic residues" evidence="1">
    <location>
        <begin position="166"/>
        <end position="180"/>
    </location>
</feature>
<feature type="region of interest" description="Disordered" evidence="1">
    <location>
        <begin position="48"/>
        <end position="84"/>
    </location>
</feature>
<name>A0A8H7ZVY1_9FUNG</name>
<keyword evidence="4" id="KW-1185">Reference proteome</keyword>
<feature type="compositionally biased region" description="Pro residues" evidence="1">
    <location>
        <begin position="52"/>
        <end position="61"/>
    </location>
</feature>
<organism evidence="3 4">
    <name type="scientific">Olpidium bornovanus</name>
    <dbReference type="NCBI Taxonomy" id="278681"/>
    <lineage>
        <taxon>Eukaryota</taxon>
        <taxon>Fungi</taxon>
        <taxon>Fungi incertae sedis</taxon>
        <taxon>Olpidiomycota</taxon>
        <taxon>Olpidiomycotina</taxon>
        <taxon>Olpidiomycetes</taxon>
        <taxon>Olpidiales</taxon>
        <taxon>Olpidiaceae</taxon>
        <taxon>Olpidium</taxon>
    </lineage>
</organism>
<dbReference type="AlphaFoldDB" id="A0A8H7ZVY1"/>
<accession>A0A8H7ZVY1</accession>
<keyword evidence="2" id="KW-0732">Signal</keyword>
<evidence type="ECO:0000313" key="4">
    <source>
        <dbReference type="Proteomes" id="UP000673691"/>
    </source>
</evidence>
<comment type="caution">
    <text evidence="3">The sequence shown here is derived from an EMBL/GenBank/DDBJ whole genome shotgun (WGS) entry which is preliminary data.</text>
</comment>
<evidence type="ECO:0000313" key="3">
    <source>
        <dbReference type="EMBL" id="KAG5459993.1"/>
    </source>
</evidence>
<protein>
    <submittedName>
        <fullName evidence="3">Uncharacterized protein</fullName>
    </submittedName>
</protein>
<feature type="compositionally biased region" description="Acidic residues" evidence="1">
    <location>
        <begin position="140"/>
        <end position="158"/>
    </location>
</feature>
<gene>
    <name evidence="3" type="ORF">BJ554DRAFT_8022</name>
</gene>
<evidence type="ECO:0000256" key="2">
    <source>
        <dbReference type="SAM" id="SignalP"/>
    </source>
</evidence>
<feature type="compositionally biased region" description="Acidic residues" evidence="1">
    <location>
        <begin position="107"/>
        <end position="117"/>
    </location>
</feature>
<feature type="region of interest" description="Disordered" evidence="1">
    <location>
        <begin position="103"/>
        <end position="248"/>
    </location>
</feature>
<feature type="chain" id="PRO_5034079894" evidence="2">
    <location>
        <begin position="23"/>
        <end position="248"/>
    </location>
</feature>
<feature type="compositionally biased region" description="Gly residues" evidence="1">
    <location>
        <begin position="125"/>
        <end position="136"/>
    </location>
</feature>
<dbReference type="EMBL" id="JAEFCI010005957">
    <property type="protein sequence ID" value="KAG5459993.1"/>
    <property type="molecule type" value="Genomic_DNA"/>
</dbReference>
<reference evidence="3 4" key="1">
    <citation type="journal article" name="Sci. Rep.">
        <title>Genome-scale phylogenetic analyses confirm Olpidium as the closest living zoosporic fungus to the non-flagellated, terrestrial fungi.</title>
        <authorList>
            <person name="Chang Y."/>
            <person name="Rochon D."/>
            <person name="Sekimoto S."/>
            <person name="Wang Y."/>
            <person name="Chovatia M."/>
            <person name="Sandor L."/>
            <person name="Salamov A."/>
            <person name="Grigoriev I.V."/>
            <person name="Stajich J.E."/>
            <person name="Spatafora J.W."/>
        </authorList>
    </citation>
    <scope>NUCLEOTIDE SEQUENCE [LARGE SCALE GENOMIC DNA]</scope>
    <source>
        <strain evidence="3">S191</strain>
    </source>
</reference>
<evidence type="ECO:0000256" key="1">
    <source>
        <dbReference type="SAM" id="MobiDB-lite"/>
    </source>
</evidence>
<dbReference type="Proteomes" id="UP000673691">
    <property type="component" value="Unassembled WGS sequence"/>
</dbReference>
<feature type="compositionally biased region" description="Polar residues" evidence="1">
    <location>
        <begin position="183"/>
        <end position="193"/>
    </location>
</feature>
<feature type="signal peptide" evidence="2">
    <location>
        <begin position="1"/>
        <end position="22"/>
    </location>
</feature>
<feature type="compositionally biased region" description="Low complexity" evidence="1">
    <location>
        <begin position="217"/>
        <end position="226"/>
    </location>
</feature>